<protein>
    <submittedName>
        <fullName evidence="2">Uncharacterized protein</fullName>
    </submittedName>
</protein>
<name>A0A1F5G2B9_9BACT</name>
<feature type="transmembrane region" description="Helical" evidence="1">
    <location>
        <begin position="20"/>
        <end position="37"/>
    </location>
</feature>
<reference evidence="2 3" key="1">
    <citation type="journal article" date="2016" name="Nat. Commun.">
        <title>Thousands of microbial genomes shed light on interconnected biogeochemical processes in an aquifer system.</title>
        <authorList>
            <person name="Anantharaman K."/>
            <person name="Brown C.T."/>
            <person name="Hug L.A."/>
            <person name="Sharon I."/>
            <person name="Castelle C.J."/>
            <person name="Probst A.J."/>
            <person name="Thomas B.C."/>
            <person name="Singh A."/>
            <person name="Wilkins M.J."/>
            <person name="Karaoz U."/>
            <person name="Brodie E.L."/>
            <person name="Williams K.H."/>
            <person name="Hubbard S.S."/>
            <person name="Banfield J.F."/>
        </authorList>
    </citation>
    <scope>NUCLEOTIDE SEQUENCE [LARGE SCALE GENOMIC DNA]</scope>
</reference>
<keyword evidence="1" id="KW-0472">Membrane</keyword>
<comment type="caution">
    <text evidence="2">The sequence shown here is derived from an EMBL/GenBank/DDBJ whole genome shotgun (WGS) entry which is preliminary data.</text>
</comment>
<feature type="transmembrane region" description="Helical" evidence="1">
    <location>
        <begin position="72"/>
        <end position="98"/>
    </location>
</feature>
<keyword evidence="1" id="KW-0812">Transmembrane</keyword>
<accession>A0A1F5G2B9</accession>
<dbReference type="EMBL" id="MFBA01000008">
    <property type="protein sequence ID" value="OGD85988.1"/>
    <property type="molecule type" value="Genomic_DNA"/>
</dbReference>
<organism evidence="2 3">
    <name type="scientific">Candidatus Curtissbacteria bacterium RIFCSPHIGHO2_01_FULL_41_13</name>
    <dbReference type="NCBI Taxonomy" id="1797745"/>
    <lineage>
        <taxon>Bacteria</taxon>
        <taxon>Candidatus Curtissiibacteriota</taxon>
    </lineage>
</organism>
<evidence type="ECO:0000313" key="3">
    <source>
        <dbReference type="Proteomes" id="UP000177069"/>
    </source>
</evidence>
<evidence type="ECO:0000313" key="2">
    <source>
        <dbReference type="EMBL" id="OGD85988.1"/>
    </source>
</evidence>
<feature type="transmembrane region" description="Helical" evidence="1">
    <location>
        <begin position="43"/>
        <end position="60"/>
    </location>
</feature>
<feature type="transmembrane region" description="Helical" evidence="1">
    <location>
        <begin position="110"/>
        <end position="127"/>
    </location>
</feature>
<dbReference type="AlphaFoldDB" id="A0A1F5G2B9"/>
<keyword evidence="1" id="KW-1133">Transmembrane helix</keyword>
<evidence type="ECO:0000256" key="1">
    <source>
        <dbReference type="SAM" id="Phobius"/>
    </source>
</evidence>
<gene>
    <name evidence="2" type="ORF">A2696_02235</name>
</gene>
<sequence length="167" mass="19884">MIKKNKLNSSTFDAKINWRIIWYSVVIWLLAFAIGGFVILPWYYLVLPILIFWITINYFKKMPKSTDKILTFGLWISLVWFFVIVVLTLAEIAGFYYFNFFFFFSDFRNWLLFPLVLLVPVVYSLILENKQSFSTNNKYKRSRRRKQDSKVADFLTSKHLKTSNIGG</sequence>
<dbReference type="Proteomes" id="UP000177069">
    <property type="component" value="Unassembled WGS sequence"/>
</dbReference>
<proteinExistence type="predicted"/>